<dbReference type="PANTHER" id="PTHR43811">
    <property type="entry name" value="FKBP-TYPE PEPTIDYL-PROLYL CIS-TRANS ISOMERASE FKPA"/>
    <property type="match status" value="1"/>
</dbReference>
<dbReference type="InterPro" id="IPR008104">
    <property type="entry name" value="INFPOTNTIATR"/>
</dbReference>
<evidence type="ECO:0000256" key="8">
    <source>
        <dbReference type="SAM" id="SignalP"/>
    </source>
</evidence>
<dbReference type="Pfam" id="PF00254">
    <property type="entry name" value="FKBP_C"/>
    <property type="match status" value="1"/>
</dbReference>
<comment type="catalytic activity">
    <reaction evidence="1 6 7">
        <text>[protein]-peptidylproline (omega=180) = [protein]-peptidylproline (omega=0)</text>
        <dbReference type="Rhea" id="RHEA:16237"/>
        <dbReference type="Rhea" id="RHEA-COMP:10747"/>
        <dbReference type="Rhea" id="RHEA-COMP:10748"/>
        <dbReference type="ChEBI" id="CHEBI:83833"/>
        <dbReference type="ChEBI" id="CHEBI:83834"/>
        <dbReference type="EC" id="5.2.1.8"/>
    </reaction>
</comment>
<dbReference type="InterPro" id="IPR001179">
    <property type="entry name" value="PPIase_FKBP_dom"/>
</dbReference>
<keyword evidence="5 6" id="KW-0413">Isomerase</keyword>
<dbReference type="GO" id="GO:0006457">
    <property type="term" value="P:protein folding"/>
    <property type="evidence" value="ECO:0007669"/>
    <property type="project" value="InterPro"/>
</dbReference>
<dbReference type="SUPFAM" id="SSF54534">
    <property type="entry name" value="FKBP-like"/>
    <property type="match status" value="1"/>
</dbReference>
<evidence type="ECO:0000256" key="3">
    <source>
        <dbReference type="ARBA" id="ARBA00022729"/>
    </source>
</evidence>
<dbReference type="GO" id="GO:0003755">
    <property type="term" value="F:peptidyl-prolyl cis-trans isomerase activity"/>
    <property type="evidence" value="ECO:0007669"/>
    <property type="project" value="UniProtKB-UniRule"/>
</dbReference>
<sequence>MLKWMMVLGFGFCMAQANAEEAQVLKTQRDIQSYGIGVNIAKSFKRDDVDIDMDLLVKGMKDVMAGEKLLMPERDMRRAMNSLQGDLRQKAAARHRIAAEDNRKKGEAFLAENKTRKGVVTLASGVQYKIIKAGDGRKPMDSDMVECNYRGTLLDGTEFDTTDPGKPATLKVSQLIDGWKEALKLMPAGSKWQIFIPSQLAYGPRGVGSDIGPNETLVFEVELLSVK</sequence>
<dbReference type="InterPro" id="IPR046357">
    <property type="entry name" value="PPIase_dom_sf"/>
</dbReference>
<evidence type="ECO:0000313" key="11">
    <source>
        <dbReference type="Proteomes" id="UP001319121"/>
    </source>
</evidence>
<protein>
    <recommendedName>
        <fullName evidence="7">Peptidyl-prolyl cis-trans isomerase</fullName>
        <ecNumber evidence="7">5.2.1.8</ecNumber>
    </recommendedName>
</protein>
<dbReference type="GO" id="GO:0016020">
    <property type="term" value="C:membrane"/>
    <property type="evidence" value="ECO:0007669"/>
    <property type="project" value="InterPro"/>
</dbReference>
<evidence type="ECO:0000256" key="7">
    <source>
        <dbReference type="RuleBase" id="RU003915"/>
    </source>
</evidence>
<feature type="chain" id="PRO_5042897241" description="Peptidyl-prolyl cis-trans isomerase" evidence="8">
    <location>
        <begin position="20"/>
        <end position="227"/>
    </location>
</feature>
<dbReference type="Gene3D" id="3.10.50.40">
    <property type="match status" value="1"/>
</dbReference>
<evidence type="ECO:0000256" key="1">
    <source>
        <dbReference type="ARBA" id="ARBA00000971"/>
    </source>
</evidence>
<dbReference type="InterPro" id="IPR000774">
    <property type="entry name" value="PPIase_FKBP_N"/>
</dbReference>
<evidence type="ECO:0000313" key="10">
    <source>
        <dbReference type="EMBL" id="BBI99713.1"/>
    </source>
</evidence>
<dbReference type="Pfam" id="PF01346">
    <property type="entry name" value="FKBP_N"/>
    <property type="match status" value="1"/>
</dbReference>
<evidence type="ECO:0000256" key="4">
    <source>
        <dbReference type="ARBA" id="ARBA00023110"/>
    </source>
</evidence>
<dbReference type="Gene3D" id="1.10.287.460">
    <property type="entry name" value="Peptidyl-prolyl cis-trans isomerase, FKBP-type, N-terminal domain"/>
    <property type="match status" value="1"/>
</dbReference>
<name>A0AAN1SZ88_9PROT</name>
<dbReference type="EMBL" id="AP019536">
    <property type="protein sequence ID" value="BBI99713.1"/>
    <property type="molecule type" value="Genomic_DNA"/>
</dbReference>
<feature type="domain" description="PPIase FKBP-type" evidence="9">
    <location>
        <begin position="142"/>
        <end position="227"/>
    </location>
</feature>
<keyword evidence="4 6" id="KW-0697">Rotamase</keyword>
<dbReference type="KEGG" id="fku:FGKAn22_14060"/>
<proteinExistence type="inferred from homology"/>
<dbReference type="PROSITE" id="PS50059">
    <property type="entry name" value="FKBP_PPIASE"/>
    <property type="match status" value="1"/>
</dbReference>
<feature type="signal peptide" evidence="8">
    <location>
        <begin position="1"/>
        <end position="19"/>
    </location>
</feature>
<evidence type="ECO:0000259" key="9">
    <source>
        <dbReference type="PROSITE" id="PS50059"/>
    </source>
</evidence>
<dbReference type="EC" id="5.2.1.8" evidence="7"/>
<keyword evidence="11" id="KW-1185">Reference proteome</keyword>
<keyword evidence="3 8" id="KW-0732">Signal</keyword>
<evidence type="ECO:0000256" key="5">
    <source>
        <dbReference type="ARBA" id="ARBA00023235"/>
    </source>
</evidence>
<dbReference type="InterPro" id="IPR036944">
    <property type="entry name" value="PPIase_FKBP_N_sf"/>
</dbReference>
<dbReference type="PANTHER" id="PTHR43811:SF19">
    <property type="entry name" value="39 KDA FK506-BINDING NUCLEAR PROTEIN"/>
    <property type="match status" value="1"/>
</dbReference>
<dbReference type="PRINTS" id="PR01730">
    <property type="entry name" value="INFPOTNTIATR"/>
</dbReference>
<evidence type="ECO:0000256" key="6">
    <source>
        <dbReference type="PROSITE-ProRule" id="PRU00277"/>
    </source>
</evidence>
<reference evidence="10 11" key="1">
    <citation type="submission" date="2019-03" db="EMBL/GenBank/DDBJ databases">
        <title>Complete genome sequence of Ferrigenium kumadai strain An22, a microaerophilic iron-oxidizing bacterium isolated from a paddy field soil.</title>
        <authorList>
            <person name="Watanabe T."/>
            <person name="Asakawa S."/>
        </authorList>
    </citation>
    <scope>NUCLEOTIDE SEQUENCE [LARGE SCALE GENOMIC DNA]</scope>
    <source>
        <strain evidence="10 11">An22</strain>
    </source>
</reference>
<gene>
    <name evidence="10" type="primary">mip</name>
    <name evidence="10" type="ORF">FGKAn22_14060</name>
</gene>
<dbReference type="AlphaFoldDB" id="A0AAN1SZ88"/>
<dbReference type="Proteomes" id="UP001319121">
    <property type="component" value="Chromosome"/>
</dbReference>
<evidence type="ECO:0000256" key="2">
    <source>
        <dbReference type="ARBA" id="ARBA00006577"/>
    </source>
</evidence>
<comment type="similarity">
    <text evidence="2 7">Belongs to the FKBP-type PPIase family.</text>
</comment>
<accession>A0AAN1SZ88</accession>
<organism evidence="10 11">
    <name type="scientific">Ferrigenium kumadai</name>
    <dbReference type="NCBI Taxonomy" id="1682490"/>
    <lineage>
        <taxon>Bacteria</taxon>
        <taxon>Pseudomonadati</taxon>
        <taxon>Pseudomonadota</taxon>
        <taxon>Betaproteobacteria</taxon>
        <taxon>Nitrosomonadales</taxon>
        <taxon>Gallionellaceae</taxon>
        <taxon>Ferrigenium</taxon>
    </lineage>
</organism>